<dbReference type="RefSeq" id="WP_134359217.1">
    <property type="nucleotide sequence ID" value="NZ_CP038033.1"/>
</dbReference>
<dbReference type="GO" id="GO:0016758">
    <property type="term" value="F:hexosyltransferase activity"/>
    <property type="evidence" value="ECO:0007669"/>
    <property type="project" value="TreeGrafter"/>
</dbReference>
<dbReference type="InterPro" id="IPR001296">
    <property type="entry name" value="Glyco_trans_1"/>
</dbReference>
<dbReference type="Proteomes" id="UP000294325">
    <property type="component" value="Chromosome"/>
</dbReference>
<organism evidence="3 4">
    <name type="scientific">Nitrosococcus wardiae</name>
    <dbReference type="NCBI Taxonomy" id="1814290"/>
    <lineage>
        <taxon>Bacteria</taxon>
        <taxon>Pseudomonadati</taxon>
        <taxon>Pseudomonadota</taxon>
        <taxon>Gammaproteobacteria</taxon>
        <taxon>Chromatiales</taxon>
        <taxon>Chromatiaceae</taxon>
        <taxon>Nitrosococcus</taxon>
    </lineage>
</organism>
<feature type="domain" description="Glycosyltransferase subfamily 4-like N-terminal" evidence="2">
    <location>
        <begin position="13"/>
        <end position="178"/>
    </location>
</feature>
<dbReference type="SUPFAM" id="SSF53756">
    <property type="entry name" value="UDP-Glycosyltransferase/glycogen phosphorylase"/>
    <property type="match status" value="1"/>
</dbReference>
<dbReference type="PANTHER" id="PTHR45947">
    <property type="entry name" value="SULFOQUINOVOSYL TRANSFERASE SQD2"/>
    <property type="match status" value="1"/>
</dbReference>
<feature type="domain" description="Glycosyl transferase family 1" evidence="1">
    <location>
        <begin position="190"/>
        <end position="353"/>
    </location>
</feature>
<accession>A0A4P7C554</accession>
<gene>
    <name evidence="3" type="ORF">E3U44_16670</name>
</gene>
<dbReference type="EMBL" id="CP038033">
    <property type="protein sequence ID" value="QBQ55962.1"/>
    <property type="molecule type" value="Genomic_DNA"/>
</dbReference>
<sequence>MRVANIIEEGRLGGPQIRIANVASRLQRQGVDTIVFLPSLQSGLFQQKLKELGIHYVALPIRKLTKKVRGLAAYIIFLPYEVIRLYIELRRYKVQLVHCSGGAWQYKGIIAGRLARAKIIWHLNDTSMPVVVRKLFSWIAWLCADGFIVAGERVREYYARAGLPEKPIFEIQAPVDTSWFDPAIVAPDESVRNDSGFKLVSVGNLSPVKGFEYALEAVSILNAEGWDVKLYIAGAIFDTQGAYERKLRKLMENCGTDKVQLLGMVEDVRSILAAADVYVCSSIKEASPIGVWEAMSMGKPIVATDVGDIARFVKNGDSGLIVSPQNSRELAKAIKHLMNSPKSLMRYGNSARRVAIRDLDIEMITQLHLECYRAILSR</sequence>
<evidence type="ECO:0000313" key="3">
    <source>
        <dbReference type="EMBL" id="QBQ55962.1"/>
    </source>
</evidence>
<dbReference type="Pfam" id="PF00534">
    <property type="entry name" value="Glycos_transf_1"/>
    <property type="match status" value="1"/>
</dbReference>
<keyword evidence="4" id="KW-1185">Reference proteome</keyword>
<evidence type="ECO:0000259" key="2">
    <source>
        <dbReference type="Pfam" id="PF13439"/>
    </source>
</evidence>
<dbReference type="Pfam" id="PF13439">
    <property type="entry name" value="Glyco_transf_4"/>
    <property type="match status" value="1"/>
</dbReference>
<protein>
    <submittedName>
        <fullName evidence="3">Glycosyltransferase</fullName>
    </submittedName>
</protein>
<dbReference type="CDD" id="cd03801">
    <property type="entry name" value="GT4_PimA-like"/>
    <property type="match status" value="1"/>
</dbReference>
<name>A0A4P7C554_9GAMM</name>
<dbReference type="OrthoDB" id="5416057at2"/>
<dbReference type="InterPro" id="IPR050194">
    <property type="entry name" value="Glycosyltransferase_grp1"/>
</dbReference>
<dbReference type="AlphaFoldDB" id="A0A4P7C554"/>
<reference evidence="3 4" key="1">
    <citation type="submission" date="2019-03" db="EMBL/GenBank/DDBJ databases">
        <title>The genome sequence of Nitrosococcus wardiae strain D1FHST reveals the archetypal metabolic capacity of ammonia-oxidizing Gammaproteobacteria.</title>
        <authorList>
            <person name="Wang L."/>
            <person name="Lim C.K."/>
            <person name="Hanson T.E."/>
            <person name="Dang H."/>
            <person name="Klotz M.G."/>
        </authorList>
    </citation>
    <scope>NUCLEOTIDE SEQUENCE [LARGE SCALE GENOMIC DNA]</scope>
    <source>
        <strain evidence="3 4">D1FHS</strain>
    </source>
</reference>
<dbReference type="KEGG" id="nwr:E3U44_16670"/>
<dbReference type="Gene3D" id="3.40.50.2000">
    <property type="entry name" value="Glycogen Phosphorylase B"/>
    <property type="match status" value="2"/>
</dbReference>
<dbReference type="PANTHER" id="PTHR45947:SF3">
    <property type="entry name" value="SULFOQUINOVOSYL TRANSFERASE SQD2"/>
    <property type="match status" value="1"/>
</dbReference>
<keyword evidence="3" id="KW-0808">Transferase</keyword>
<evidence type="ECO:0000259" key="1">
    <source>
        <dbReference type="Pfam" id="PF00534"/>
    </source>
</evidence>
<evidence type="ECO:0000313" key="4">
    <source>
        <dbReference type="Proteomes" id="UP000294325"/>
    </source>
</evidence>
<dbReference type="InterPro" id="IPR028098">
    <property type="entry name" value="Glyco_trans_4-like_N"/>
</dbReference>
<proteinExistence type="predicted"/>